<comment type="caution">
    <text evidence="1">The sequence shown here is derived from an EMBL/GenBank/DDBJ whole genome shotgun (WGS) entry which is preliminary data.</text>
</comment>
<protein>
    <submittedName>
        <fullName evidence="1">Uncharacterized protein</fullName>
    </submittedName>
</protein>
<dbReference type="EMBL" id="JBGBPQ010000016">
    <property type="protein sequence ID" value="KAL1508375.1"/>
    <property type="molecule type" value="Genomic_DNA"/>
</dbReference>
<reference evidence="1 2" key="1">
    <citation type="journal article" date="2024" name="Science">
        <title>Giant polyketide synthase enzymes in the biosynthesis of giant marine polyether toxins.</title>
        <authorList>
            <person name="Fallon T.R."/>
            <person name="Shende V.V."/>
            <person name="Wierzbicki I.H."/>
            <person name="Pendleton A.L."/>
            <person name="Watervoot N.F."/>
            <person name="Auber R.P."/>
            <person name="Gonzalez D.J."/>
            <person name="Wisecaver J.H."/>
            <person name="Moore B.S."/>
        </authorList>
    </citation>
    <scope>NUCLEOTIDE SEQUENCE [LARGE SCALE GENOMIC DNA]</scope>
    <source>
        <strain evidence="1 2">12B1</strain>
    </source>
</reference>
<dbReference type="Proteomes" id="UP001515480">
    <property type="component" value="Unassembled WGS sequence"/>
</dbReference>
<dbReference type="AlphaFoldDB" id="A0AB34IWP5"/>
<evidence type="ECO:0000313" key="2">
    <source>
        <dbReference type="Proteomes" id="UP001515480"/>
    </source>
</evidence>
<proteinExistence type="predicted"/>
<name>A0AB34IWP5_PRYPA</name>
<organism evidence="1 2">
    <name type="scientific">Prymnesium parvum</name>
    <name type="common">Toxic golden alga</name>
    <dbReference type="NCBI Taxonomy" id="97485"/>
    <lineage>
        <taxon>Eukaryota</taxon>
        <taxon>Haptista</taxon>
        <taxon>Haptophyta</taxon>
        <taxon>Prymnesiophyceae</taxon>
        <taxon>Prymnesiales</taxon>
        <taxon>Prymnesiaceae</taxon>
        <taxon>Prymnesium</taxon>
    </lineage>
</organism>
<sequence length="79" mass="8387">MAVAPAHSQLQWLQEDDALGVAIESGLPPVTSNIEVLRCEGSPQSSTTVEELSLGFAADAPRELQDAISELVSPSRTLR</sequence>
<keyword evidence="2" id="KW-1185">Reference proteome</keyword>
<accession>A0AB34IWP5</accession>
<gene>
    <name evidence="1" type="ORF">AB1Y20_004485</name>
</gene>
<evidence type="ECO:0000313" key="1">
    <source>
        <dbReference type="EMBL" id="KAL1508375.1"/>
    </source>
</evidence>